<dbReference type="AlphaFoldDB" id="A0AAP0JK88"/>
<protein>
    <submittedName>
        <fullName evidence="2">Uncharacterized protein</fullName>
    </submittedName>
</protein>
<reference evidence="2 3" key="1">
    <citation type="submission" date="2024-01" db="EMBL/GenBank/DDBJ databases">
        <title>Genome assemblies of Stephania.</title>
        <authorList>
            <person name="Yang L."/>
        </authorList>
    </citation>
    <scope>NUCLEOTIDE SEQUENCE [LARGE SCALE GENOMIC DNA]</scope>
    <source>
        <strain evidence="2">YNDBR</strain>
        <tissue evidence="2">Leaf</tissue>
    </source>
</reference>
<evidence type="ECO:0000256" key="1">
    <source>
        <dbReference type="SAM" id="MobiDB-lite"/>
    </source>
</evidence>
<accession>A0AAP0JK88</accession>
<comment type="caution">
    <text evidence="2">The sequence shown here is derived from an EMBL/GenBank/DDBJ whole genome shotgun (WGS) entry which is preliminary data.</text>
</comment>
<proteinExistence type="predicted"/>
<feature type="region of interest" description="Disordered" evidence="1">
    <location>
        <begin position="1"/>
        <end position="67"/>
    </location>
</feature>
<feature type="compositionally biased region" description="Basic and acidic residues" evidence="1">
    <location>
        <begin position="48"/>
        <end position="67"/>
    </location>
</feature>
<keyword evidence="3" id="KW-1185">Reference proteome</keyword>
<organism evidence="2 3">
    <name type="scientific">Stephania yunnanensis</name>
    <dbReference type="NCBI Taxonomy" id="152371"/>
    <lineage>
        <taxon>Eukaryota</taxon>
        <taxon>Viridiplantae</taxon>
        <taxon>Streptophyta</taxon>
        <taxon>Embryophyta</taxon>
        <taxon>Tracheophyta</taxon>
        <taxon>Spermatophyta</taxon>
        <taxon>Magnoliopsida</taxon>
        <taxon>Ranunculales</taxon>
        <taxon>Menispermaceae</taxon>
        <taxon>Menispermoideae</taxon>
        <taxon>Cissampelideae</taxon>
        <taxon>Stephania</taxon>
    </lineage>
</organism>
<gene>
    <name evidence="2" type="ORF">Syun_014822</name>
</gene>
<dbReference type="EMBL" id="JBBNAF010000006">
    <property type="protein sequence ID" value="KAK9135492.1"/>
    <property type="molecule type" value="Genomic_DNA"/>
</dbReference>
<sequence length="67" mass="7580">MKKAGLQQLTRRGGFQRPRKTSTSEPRPLKLLEQSSLASRKGKGKAKMPHEPSHEEPGEETKVYRHA</sequence>
<evidence type="ECO:0000313" key="2">
    <source>
        <dbReference type="EMBL" id="KAK9135492.1"/>
    </source>
</evidence>
<dbReference type="Proteomes" id="UP001420932">
    <property type="component" value="Unassembled WGS sequence"/>
</dbReference>
<name>A0AAP0JK88_9MAGN</name>
<evidence type="ECO:0000313" key="3">
    <source>
        <dbReference type="Proteomes" id="UP001420932"/>
    </source>
</evidence>